<proteinExistence type="predicted"/>
<dbReference type="PANTHER" id="PTHR33375:SF1">
    <property type="entry name" value="CHROMOSOME-PARTITIONING PROTEIN PARB-RELATED"/>
    <property type="match status" value="1"/>
</dbReference>
<dbReference type="SMART" id="SM00470">
    <property type="entry name" value="ParB"/>
    <property type="match status" value="1"/>
</dbReference>
<accession>A0A518H9J5</accession>
<feature type="compositionally biased region" description="Polar residues" evidence="1">
    <location>
        <begin position="1"/>
        <end position="13"/>
    </location>
</feature>
<dbReference type="InterPro" id="IPR003115">
    <property type="entry name" value="ParB_N"/>
</dbReference>
<dbReference type="GO" id="GO:0007059">
    <property type="term" value="P:chromosome segregation"/>
    <property type="evidence" value="ECO:0007669"/>
    <property type="project" value="TreeGrafter"/>
</dbReference>
<feature type="region of interest" description="Disordered" evidence="1">
    <location>
        <begin position="1"/>
        <end position="52"/>
    </location>
</feature>
<dbReference type="KEGG" id="tpla:ElP_54590"/>
<feature type="domain" description="ParB-like N-terminal" evidence="2">
    <location>
        <begin position="47"/>
        <end position="133"/>
    </location>
</feature>
<dbReference type="GO" id="GO:0005694">
    <property type="term" value="C:chromosome"/>
    <property type="evidence" value="ECO:0007669"/>
    <property type="project" value="TreeGrafter"/>
</dbReference>
<name>A0A518H9J5_9BACT</name>
<dbReference type="Gene3D" id="3.90.1530.10">
    <property type="entry name" value="Conserved hypothetical protein from pyrococcus furiosus pfu- 392566-001, ParB domain"/>
    <property type="match status" value="1"/>
</dbReference>
<protein>
    <submittedName>
        <fullName evidence="3">Nucleoid occlusion protein</fullName>
    </submittedName>
</protein>
<feature type="compositionally biased region" description="Basic and acidic residues" evidence="1">
    <location>
        <begin position="19"/>
        <end position="28"/>
    </location>
</feature>
<dbReference type="EMBL" id="CP036426">
    <property type="protein sequence ID" value="QDV37519.1"/>
    <property type="molecule type" value="Genomic_DNA"/>
</dbReference>
<dbReference type="SUPFAM" id="SSF53335">
    <property type="entry name" value="S-adenosyl-L-methionine-dependent methyltransferases"/>
    <property type="match status" value="1"/>
</dbReference>
<dbReference type="InterPro" id="IPR029063">
    <property type="entry name" value="SAM-dependent_MTases_sf"/>
</dbReference>
<dbReference type="SUPFAM" id="SSF110849">
    <property type="entry name" value="ParB/Sulfiredoxin"/>
    <property type="match status" value="1"/>
</dbReference>
<dbReference type="InterPro" id="IPR050336">
    <property type="entry name" value="Chromosome_partition/occlusion"/>
</dbReference>
<dbReference type="InterPro" id="IPR036086">
    <property type="entry name" value="ParB/Sulfiredoxin_sf"/>
</dbReference>
<gene>
    <name evidence="3" type="primary">noc</name>
    <name evidence="3" type="ORF">ElP_54590</name>
</gene>
<reference evidence="3 4" key="1">
    <citation type="submission" date="2019-02" db="EMBL/GenBank/DDBJ databases">
        <title>Deep-cultivation of Planctomycetes and their phenomic and genomic characterization uncovers novel biology.</title>
        <authorList>
            <person name="Wiegand S."/>
            <person name="Jogler M."/>
            <person name="Boedeker C."/>
            <person name="Pinto D."/>
            <person name="Vollmers J."/>
            <person name="Rivas-Marin E."/>
            <person name="Kohn T."/>
            <person name="Peeters S.H."/>
            <person name="Heuer A."/>
            <person name="Rast P."/>
            <person name="Oberbeckmann S."/>
            <person name="Bunk B."/>
            <person name="Jeske O."/>
            <person name="Meyerdierks A."/>
            <person name="Storesund J.E."/>
            <person name="Kallscheuer N."/>
            <person name="Luecker S."/>
            <person name="Lage O.M."/>
            <person name="Pohl T."/>
            <person name="Merkel B.J."/>
            <person name="Hornburger P."/>
            <person name="Mueller R.-W."/>
            <person name="Bruemmer F."/>
            <person name="Labrenz M."/>
            <person name="Spormann A.M."/>
            <person name="Op den Camp H."/>
            <person name="Overmann J."/>
            <person name="Amann R."/>
            <person name="Jetten M.S.M."/>
            <person name="Mascher T."/>
            <person name="Medema M.H."/>
            <person name="Devos D.P."/>
            <person name="Kaster A.-K."/>
            <person name="Ovreas L."/>
            <person name="Rohde M."/>
            <person name="Galperin M.Y."/>
            <person name="Jogler C."/>
        </authorList>
    </citation>
    <scope>NUCLEOTIDE SEQUENCE [LARGE SCALE GENOMIC DNA]</scope>
    <source>
        <strain evidence="3 4">ElP</strain>
    </source>
</reference>
<evidence type="ECO:0000313" key="4">
    <source>
        <dbReference type="Proteomes" id="UP000317835"/>
    </source>
</evidence>
<dbReference type="Gene3D" id="3.40.50.150">
    <property type="entry name" value="Vaccinia Virus protein VP39"/>
    <property type="match status" value="1"/>
</dbReference>
<keyword evidence="4" id="KW-1185">Reference proteome</keyword>
<dbReference type="AlphaFoldDB" id="A0A518H9J5"/>
<sequence>MHRLATTKSPSRRNSPEPPAKDQADTLRKPVSPPEPKPRPENRRNTRSRSFFAAEQPFKVYPDRDDEEYQSLCRQVAEHGLLRPLVCTPEGHILSGHRRRRALEHLGSTDYPVEIVVGLSEEQKWARVHLENRHRSLSTAEKQQLGRAELLRNPNLSDRSIADLVGTCKETIANYRRALEASGEVPRTDHRVARNGQVHPATKPRRLPVYHTRLNHAPRHADTLSRIDPEKLPASKIILTNRDVVRAAHQERREALANSPLVRQPADARVYNCDFRSLAVRAKLQPGQVNLVWTDFPWSSEWLKKNGEAVVDFAIEYLAEDGAFATYYGNCPWLPELMAVLGKSLHYRGMLINLNQSQKKDQFFITKIARKSRQIFVWSKSPGWTFDPNDLGFTTDVYTGDPAEKEAHDWAQPVGESVHWLARLSRPGDLIVDLCAGTGTGGVAVRRLGEGRLWVGSEVEEKTFRIARSKIAAGLPDGVPMAVARTPRRPPSPALVQMPDGSTHRLETLLSNANYKQVKGQGYLSMGLTLTPRDSGGSGLHLCRHATAGCGAACFAGWDRLNWPNAKRAMIARTLLLARDPDHFRAMVAYELQQAQQQADERGVPLVCRLNVVSDVPWEREWPELFAEYPRVRFMDYTKHVDRVLATDRPANYHLTFSRSEQNEADCRRVLEAGRNVVVVFRRKPIPETYWGYPVIDGDKDDLRFLDPSPAIVGVVAKGAGARRDKTGFVVDL</sequence>
<dbReference type="GO" id="GO:0045881">
    <property type="term" value="P:positive regulation of sporulation resulting in formation of a cellular spore"/>
    <property type="evidence" value="ECO:0007669"/>
    <property type="project" value="TreeGrafter"/>
</dbReference>
<organism evidence="3 4">
    <name type="scientific">Tautonia plasticadhaerens</name>
    <dbReference type="NCBI Taxonomy" id="2527974"/>
    <lineage>
        <taxon>Bacteria</taxon>
        <taxon>Pseudomonadati</taxon>
        <taxon>Planctomycetota</taxon>
        <taxon>Planctomycetia</taxon>
        <taxon>Isosphaerales</taxon>
        <taxon>Isosphaeraceae</taxon>
        <taxon>Tautonia</taxon>
    </lineage>
</organism>
<dbReference type="PANTHER" id="PTHR33375">
    <property type="entry name" value="CHROMOSOME-PARTITIONING PROTEIN PARB-RELATED"/>
    <property type="match status" value="1"/>
</dbReference>
<dbReference type="Pfam" id="PF17338">
    <property type="entry name" value="GP88"/>
    <property type="match status" value="1"/>
</dbReference>
<evidence type="ECO:0000313" key="3">
    <source>
        <dbReference type="EMBL" id="QDV37519.1"/>
    </source>
</evidence>
<dbReference type="RefSeq" id="WP_197446393.1">
    <property type="nucleotide sequence ID" value="NZ_CP036426.1"/>
</dbReference>
<dbReference type="Proteomes" id="UP000317835">
    <property type="component" value="Chromosome"/>
</dbReference>
<feature type="region of interest" description="Disordered" evidence="1">
    <location>
        <begin position="480"/>
        <end position="499"/>
    </location>
</feature>
<dbReference type="InterPro" id="IPR020290">
    <property type="entry name" value="Gp88"/>
</dbReference>
<evidence type="ECO:0000259" key="2">
    <source>
        <dbReference type="SMART" id="SM00470"/>
    </source>
</evidence>
<evidence type="ECO:0000256" key="1">
    <source>
        <dbReference type="SAM" id="MobiDB-lite"/>
    </source>
</evidence>